<accession>A0A0S4LPN9</accession>
<sequence>MRSARHVGTSFITIVIGLGFLLAPGSAQSASDKELWLITPEEAAMASAKKPPDRDLTQIGAESSLGPKIEVLKPPDGSVTPSPVEVDVKFRPTISPVDPASMKVTLIKFIDVDITDRVRGYASADGIYVPAAKLPSGKHTVRVSIADQDGLRSAKDVTFEVIDGRP</sequence>
<dbReference type="EMBL" id="CZPZ01000031">
    <property type="protein sequence ID" value="CUS37894.1"/>
    <property type="molecule type" value="Genomic_DNA"/>
</dbReference>
<evidence type="ECO:0000313" key="1">
    <source>
        <dbReference type="EMBL" id="CUS37894.1"/>
    </source>
</evidence>
<gene>
    <name evidence="1" type="ORF">COMA2_40081</name>
</gene>
<reference evidence="2" key="1">
    <citation type="submission" date="2015-10" db="EMBL/GenBank/DDBJ databases">
        <authorList>
            <person name="Luecker S."/>
            <person name="Luecker S."/>
        </authorList>
    </citation>
    <scope>NUCLEOTIDE SEQUENCE [LARGE SCALE GENOMIC DNA]</scope>
</reference>
<proteinExistence type="predicted"/>
<dbReference type="RefSeq" id="WP_090899678.1">
    <property type="nucleotide sequence ID" value="NZ_CZPZ01000031.1"/>
</dbReference>
<organism evidence="1 2">
    <name type="scientific">Candidatus Nitrospira nitrificans</name>
    <dbReference type="NCBI Taxonomy" id="1742973"/>
    <lineage>
        <taxon>Bacteria</taxon>
        <taxon>Pseudomonadati</taxon>
        <taxon>Nitrospirota</taxon>
        <taxon>Nitrospiria</taxon>
        <taxon>Nitrospirales</taxon>
        <taxon>Nitrospiraceae</taxon>
        <taxon>Nitrospira</taxon>
    </lineage>
</organism>
<dbReference type="AlphaFoldDB" id="A0A0S4LPN9"/>
<keyword evidence="2" id="KW-1185">Reference proteome</keyword>
<dbReference type="STRING" id="1742973.COMA2_40081"/>
<evidence type="ECO:0000313" key="2">
    <source>
        <dbReference type="Proteomes" id="UP000198736"/>
    </source>
</evidence>
<dbReference type="OrthoDB" id="7361456at2"/>
<name>A0A0S4LPN9_9BACT</name>
<protein>
    <submittedName>
        <fullName evidence="1">Uncharacterized protein</fullName>
    </submittedName>
</protein>
<dbReference type="Proteomes" id="UP000198736">
    <property type="component" value="Unassembled WGS sequence"/>
</dbReference>